<dbReference type="Gene3D" id="3.40.50.720">
    <property type="entry name" value="NAD(P)-binding Rossmann-like Domain"/>
    <property type="match status" value="1"/>
</dbReference>
<proteinExistence type="inferred from homology"/>
<comment type="caution">
    <text evidence="8">The sequence shown here is derived from an EMBL/GenBank/DDBJ whole genome shotgun (WGS) entry which is preliminary data.</text>
</comment>
<feature type="domain" description="Enoyl reductase (ER)" evidence="7">
    <location>
        <begin position="15"/>
        <end position="340"/>
    </location>
</feature>
<evidence type="ECO:0000256" key="1">
    <source>
        <dbReference type="ARBA" id="ARBA00001947"/>
    </source>
</evidence>
<dbReference type="InterPro" id="IPR011032">
    <property type="entry name" value="GroES-like_sf"/>
</dbReference>
<dbReference type="PANTHER" id="PTHR43161:SF9">
    <property type="entry name" value="SORBITOL DEHYDROGENASE"/>
    <property type="match status" value="1"/>
</dbReference>
<dbReference type="Gene3D" id="3.90.180.10">
    <property type="entry name" value="Medium-chain alcohol dehydrogenases, catalytic domain"/>
    <property type="match status" value="1"/>
</dbReference>
<dbReference type="InterPro" id="IPR045306">
    <property type="entry name" value="SDH-like"/>
</dbReference>
<keyword evidence="3 6" id="KW-0479">Metal-binding</keyword>
<name>A0ABP7KR56_9MICO</name>
<dbReference type="PANTHER" id="PTHR43161">
    <property type="entry name" value="SORBITOL DEHYDROGENASE"/>
    <property type="match status" value="1"/>
</dbReference>
<sequence>MEHTDPLRNRAAVLTDIGNIRIEDRGVPDIGPDEVLVRVDAVGVCGSDAHYFRHGRIGQYVVESPLILGHETAGTIVAVGAASGQHRIGDRVAIEPGIPCGRCVECRIGRYNLCPGVVFHATPPVDGTLQQFIAVRADYAFTLPAQMSAEHGALVEPLAVAIWASQKAGIRPGSRVLVTGCGPVGLLAVQAARAFGASHVMATDIDPAKLELARELGADEVVSAPSLSDFVGADFDVHIECSGNLRASRDGIALLGAGGTAVLVGMGDSQGLDVPVSWIQEKELTVTGVFRYANCFPLAIDFIATGKVLVEPLISGRYSLDAASTAIDTAGGPGVFKTLILPNAPVEAAA</sequence>
<reference evidence="9" key="1">
    <citation type="journal article" date="2019" name="Int. J. Syst. Evol. Microbiol.">
        <title>The Global Catalogue of Microorganisms (GCM) 10K type strain sequencing project: providing services to taxonomists for standard genome sequencing and annotation.</title>
        <authorList>
            <consortium name="The Broad Institute Genomics Platform"/>
            <consortium name="The Broad Institute Genome Sequencing Center for Infectious Disease"/>
            <person name="Wu L."/>
            <person name="Ma J."/>
        </authorList>
    </citation>
    <scope>NUCLEOTIDE SEQUENCE [LARGE SCALE GENOMIC DNA]</scope>
    <source>
        <strain evidence="9">JCM 17021</strain>
    </source>
</reference>
<dbReference type="InterPro" id="IPR036291">
    <property type="entry name" value="NAD(P)-bd_dom_sf"/>
</dbReference>
<organism evidence="8 9">
    <name type="scientific">Leifsonia kafniensis</name>
    <dbReference type="NCBI Taxonomy" id="475957"/>
    <lineage>
        <taxon>Bacteria</taxon>
        <taxon>Bacillati</taxon>
        <taxon>Actinomycetota</taxon>
        <taxon>Actinomycetes</taxon>
        <taxon>Micrococcales</taxon>
        <taxon>Microbacteriaceae</taxon>
        <taxon>Leifsonia</taxon>
    </lineage>
</organism>
<dbReference type="SUPFAM" id="SSF50129">
    <property type="entry name" value="GroES-like"/>
    <property type="match status" value="1"/>
</dbReference>
<keyword evidence="9" id="KW-1185">Reference proteome</keyword>
<dbReference type="PROSITE" id="PS00059">
    <property type="entry name" value="ADH_ZINC"/>
    <property type="match status" value="1"/>
</dbReference>
<evidence type="ECO:0000313" key="9">
    <source>
        <dbReference type="Proteomes" id="UP001501803"/>
    </source>
</evidence>
<evidence type="ECO:0000313" key="8">
    <source>
        <dbReference type="EMBL" id="GAA3883223.1"/>
    </source>
</evidence>
<accession>A0ABP7KR56</accession>
<evidence type="ECO:0000256" key="5">
    <source>
        <dbReference type="ARBA" id="ARBA00023002"/>
    </source>
</evidence>
<dbReference type="InterPro" id="IPR013149">
    <property type="entry name" value="ADH-like_C"/>
</dbReference>
<dbReference type="SMART" id="SM00829">
    <property type="entry name" value="PKS_ER"/>
    <property type="match status" value="1"/>
</dbReference>
<keyword evidence="4 6" id="KW-0862">Zinc</keyword>
<dbReference type="SUPFAM" id="SSF51735">
    <property type="entry name" value="NAD(P)-binding Rossmann-fold domains"/>
    <property type="match status" value="1"/>
</dbReference>
<dbReference type="RefSeq" id="WP_345067535.1">
    <property type="nucleotide sequence ID" value="NZ_BAABCN010000008.1"/>
</dbReference>
<protein>
    <submittedName>
        <fullName evidence="8">NAD(P)-dependent alcohol dehydrogenase</fullName>
    </submittedName>
</protein>
<dbReference type="CDD" id="cd05285">
    <property type="entry name" value="sorbitol_DH"/>
    <property type="match status" value="1"/>
</dbReference>
<comment type="similarity">
    <text evidence="2 6">Belongs to the zinc-containing alcohol dehydrogenase family.</text>
</comment>
<gene>
    <name evidence="8" type="ORF">GCM10022381_26790</name>
</gene>
<comment type="cofactor">
    <cofactor evidence="1 6">
        <name>Zn(2+)</name>
        <dbReference type="ChEBI" id="CHEBI:29105"/>
    </cofactor>
</comment>
<dbReference type="Pfam" id="PF00107">
    <property type="entry name" value="ADH_zinc_N"/>
    <property type="match status" value="1"/>
</dbReference>
<dbReference type="Proteomes" id="UP001501803">
    <property type="component" value="Unassembled WGS sequence"/>
</dbReference>
<dbReference type="InterPro" id="IPR020843">
    <property type="entry name" value="ER"/>
</dbReference>
<dbReference type="EMBL" id="BAABCN010000008">
    <property type="protein sequence ID" value="GAA3883223.1"/>
    <property type="molecule type" value="Genomic_DNA"/>
</dbReference>
<evidence type="ECO:0000256" key="3">
    <source>
        <dbReference type="ARBA" id="ARBA00022723"/>
    </source>
</evidence>
<evidence type="ECO:0000256" key="4">
    <source>
        <dbReference type="ARBA" id="ARBA00022833"/>
    </source>
</evidence>
<dbReference type="Pfam" id="PF08240">
    <property type="entry name" value="ADH_N"/>
    <property type="match status" value="1"/>
</dbReference>
<dbReference type="InterPro" id="IPR002328">
    <property type="entry name" value="ADH_Zn_CS"/>
</dbReference>
<evidence type="ECO:0000256" key="2">
    <source>
        <dbReference type="ARBA" id="ARBA00008072"/>
    </source>
</evidence>
<evidence type="ECO:0000259" key="7">
    <source>
        <dbReference type="SMART" id="SM00829"/>
    </source>
</evidence>
<keyword evidence="5" id="KW-0560">Oxidoreductase</keyword>
<dbReference type="InterPro" id="IPR013154">
    <property type="entry name" value="ADH-like_N"/>
</dbReference>
<evidence type="ECO:0000256" key="6">
    <source>
        <dbReference type="RuleBase" id="RU361277"/>
    </source>
</evidence>